<dbReference type="AlphaFoldDB" id="A0A4Y1RC70"/>
<keyword evidence="1" id="KW-0175">Coiled coil</keyword>
<evidence type="ECO:0000313" key="3">
    <source>
        <dbReference type="EMBL" id="BBH01841.1"/>
    </source>
</evidence>
<dbReference type="EMBL" id="AP019300">
    <property type="protein sequence ID" value="BBH01841.1"/>
    <property type="molecule type" value="Genomic_DNA"/>
</dbReference>
<evidence type="ECO:0000256" key="1">
    <source>
        <dbReference type="SAM" id="Coils"/>
    </source>
</evidence>
<gene>
    <name evidence="3" type="ORF">Prudu_012229</name>
</gene>
<evidence type="ECO:0000259" key="2">
    <source>
        <dbReference type="Pfam" id="PF13456"/>
    </source>
</evidence>
<reference evidence="3" key="1">
    <citation type="journal article" date="2019" name="Science">
        <title>Mutation of a bHLH transcription factor allowed almond domestication.</title>
        <authorList>
            <person name="Sanchez-Perez R."/>
            <person name="Pavan S."/>
            <person name="Mazzeo R."/>
            <person name="Moldovan C."/>
            <person name="Aiese Cigliano R."/>
            <person name="Del Cueto J."/>
            <person name="Ricciardi F."/>
            <person name="Lotti C."/>
            <person name="Ricciardi L."/>
            <person name="Dicenta F."/>
            <person name="Lopez-Marques R.L."/>
            <person name="Lindberg Moller B."/>
        </authorList>
    </citation>
    <scope>NUCLEOTIDE SEQUENCE</scope>
</reference>
<accession>A0A4Y1RC70</accession>
<dbReference type="InterPro" id="IPR002156">
    <property type="entry name" value="RNaseH_domain"/>
</dbReference>
<organism evidence="3">
    <name type="scientific">Prunus dulcis</name>
    <name type="common">Almond</name>
    <name type="synonym">Amygdalus dulcis</name>
    <dbReference type="NCBI Taxonomy" id="3755"/>
    <lineage>
        <taxon>Eukaryota</taxon>
        <taxon>Viridiplantae</taxon>
        <taxon>Streptophyta</taxon>
        <taxon>Embryophyta</taxon>
        <taxon>Tracheophyta</taxon>
        <taxon>Spermatophyta</taxon>
        <taxon>Magnoliopsida</taxon>
        <taxon>eudicotyledons</taxon>
        <taxon>Gunneridae</taxon>
        <taxon>Pentapetalae</taxon>
        <taxon>rosids</taxon>
        <taxon>fabids</taxon>
        <taxon>Rosales</taxon>
        <taxon>Rosaceae</taxon>
        <taxon>Amygdaloideae</taxon>
        <taxon>Amygdaleae</taxon>
        <taxon>Prunus</taxon>
    </lineage>
</organism>
<feature type="non-terminal residue" evidence="3">
    <location>
        <position position="1"/>
    </location>
</feature>
<dbReference type="GO" id="GO:0003676">
    <property type="term" value="F:nucleic acid binding"/>
    <property type="evidence" value="ECO:0007669"/>
    <property type="project" value="InterPro"/>
</dbReference>
<name>A0A4Y1RC70_PRUDU</name>
<feature type="coiled-coil region" evidence="1">
    <location>
        <begin position="223"/>
        <end position="250"/>
    </location>
</feature>
<dbReference type="Pfam" id="PF13456">
    <property type="entry name" value="RVT_3"/>
    <property type="match status" value="1"/>
</dbReference>
<sequence length="257" mass="28746">SDDASGWSRRNALWVGSHDRDGRYKGSYVCLSTRGFLSVVVESDFQVAIKMVKGEMAVAVEVDSILFNIQTAIREFYEVIFIFAPRSCNKASHEVATFACRVGEQLHPFAFSHGKGGARQALFTTTDSLKRNAPNLTAEKNWCSTPDSLKNVCSTAYDYGSATFIHIDSAVRGNLDHYRQDEEARSKILQLGKIIVTHAAIEGLKTIPGYNIVNNSIKDMKDSDKQEVDVEALQADVRRLDKELSKYRNCMSKLQYC</sequence>
<proteinExistence type="predicted"/>
<feature type="domain" description="RNase H type-1" evidence="2">
    <location>
        <begin position="33"/>
        <end position="99"/>
    </location>
</feature>
<protein>
    <recommendedName>
        <fullName evidence="2">RNase H type-1 domain-containing protein</fullName>
    </recommendedName>
</protein>
<dbReference type="GO" id="GO:0004523">
    <property type="term" value="F:RNA-DNA hybrid ribonuclease activity"/>
    <property type="evidence" value="ECO:0007669"/>
    <property type="project" value="InterPro"/>
</dbReference>